<name>A0ABT9QLP9_9ACTN</name>
<feature type="transmembrane region" description="Helical" evidence="6">
    <location>
        <begin position="448"/>
        <end position="469"/>
    </location>
</feature>
<dbReference type="Proteomes" id="UP001225356">
    <property type="component" value="Unassembled WGS sequence"/>
</dbReference>
<keyword evidence="2" id="KW-1003">Cell membrane</keyword>
<proteinExistence type="predicted"/>
<feature type="transmembrane region" description="Helical" evidence="6">
    <location>
        <begin position="415"/>
        <end position="436"/>
    </location>
</feature>
<keyword evidence="5 6" id="KW-0472">Membrane</keyword>
<dbReference type="PANTHER" id="PTHR30250:SF11">
    <property type="entry name" value="O-ANTIGEN TRANSPORTER-RELATED"/>
    <property type="match status" value="1"/>
</dbReference>
<protein>
    <submittedName>
        <fullName evidence="7">O-antigen/teichoic acid export membrane protein</fullName>
    </submittedName>
</protein>
<dbReference type="RefSeq" id="WP_307564245.1">
    <property type="nucleotide sequence ID" value="NZ_JAUSQU010000001.1"/>
</dbReference>
<comment type="subcellular location">
    <subcellularLocation>
        <location evidence="1">Cell membrane</location>
        <topology evidence="1">Multi-pass membrane protein</topology>
    </subcellularLocation>
</comment>
<evidence type="ECO:0000256" key="1">
    <source>
        <dbReference type="ARBA" id="ARBA00004651"/>
    </source>
</evidence>
<gene>
    <name evidence="7" type="ORF">J2853_006399</name>
</gene>
<feature type="transmembrane region" description="Helical" evidence="6">
    <location>
        <begin position="197"/>
        <end position="216"/>
    </location>
</feature>
<comment type="caution">
    <text evidence="7">The sequence shown here is derived from an EMBL/GenBank/DDBJ whole genome shotgun (WGS) entry which is preliminary data.</text>
</comment>
<organism evidence="7 8">
    <name type="scientific">Streptosporangium lutulentum</name>
    <dbReference type="NCBI Taxonomy" id="1461250"/>
    <lineage>
        <taxon>Bacteria</taxon>
        <taxon>Bacillati</taxon>
        <taxon>Actinomycetota</taxon>
        <taxon>Actinomycetes</taxon>
        <taxon>Streptosporangiales</taxon>
        <taxon>Streptosporangiaceae</taxon>
        <taxon>Streptosporangium</taxon>
    </lineage>
</organism>
<keyword evidence="8" id="KW-1185">Reference proteome</keyword>
<feature type="transmembrane region" description="Helical" evidence="6">
    <location>
        <begin position="475"/>
        <end position="494"/>
    </location>
</feature>
<feature type="transmembrane region" description="Helical" evidence="6">
    <location>
        <begin position="278"/>
        <end position="301"/>
    </location>
</feature>
<feature type="transmembrane region" description="Helical" evidence="6">
    <location>
        <begin position="21"/>
        <end position="46"/>
    </location>
</feature>
<feature type="transmembrane region" description="Helical" evidence="6">
    <location>
        <begin position="251"/>
        <end position="272"/>
    </location>
</feature>
<feature type="transmembrane region" description="Helical" evidence="6">
    <location>
        <begin position="169"/>
        <end position="191"/>
    </location>
</feature>
<feature type="transmembrane region" description="Helical" evidence="6">
    <location>
        <begin position="362"/>
        <end position="384"/>
    </location>
</feature>
<evidence type="ECO:0000313" key="7">
    <source>
        <dbReference type="EMBL" id="MDP9847188.1"/>
    </source>
</evidence>
<keyword evidence="3 6" id="KW-0812">Transmembrane</keyword>
<feature type="transmembrane region" description="Helical" evidence="6">
    <location>
        <begin position="95"/>
        <end position="116"/>
    </location>
</feature>
<feature type="transmembrane region" description="Helical" evidence="6">
    <location>
        <begin position="322"/>
        <end position="342"/>
    </location>
</feature>
<feature type="transmembrane region" description="Helical" evidence="6">
    <location>
        <begin position="136"/>
        <end position="157"/>
    </location>
</feature>
<feature type="transmembrane region" description="Helical" evidence="6">
    <location>
        <begin position="391"/>
        <end position="409"/>
    </location>
</feature>
<evidence type="ECO:0000256" key="6">
    <source>
        <dbReference type="SAM" id="Phobius"/>
    </source>
</evidence>
<dbReference type="EMBL" id="JAUSQU010000001">
    <property type="protein sequence ID" value="MDP9847188.1"/>
    <property type="molecule type" value="Genomic_DNA"/>
</dbReference>
<evidence type="ECO:0000256" key="4">
    <source>
        <dbReference type="ARBA" id="ARBA00022989"/>
    </source>
</evidence>
<keyword evidence="4 6" id="KW-1133">Transmembrane helix</keyword>
<reference evidence="7 8" key="1">
    <citation type="submission" date="2023-07" db="EMBL/GenBank/DDBJ databases">
        <title>Sequencing the genomes of 1000 actinobacteria strains.</title>
        <authorList>
            <person name="Klenk H.-P."/>
        </authorList>
    </citation>
    <scope>NUCLEOTIDE SEQUENCE [LARGE SCALE GENOMIC DNA]</scope>
    <source>
        <strain evidence="7 8">DSM 46740</strain>
    </source>
</reference>
<evidence type="ECO:0000313" key="8">
    <source>
        <dbReference type="Proteomes" id="UP001225356"/>
    </source>
</evidence>
<dbReference type="Pfam" id="PF01943">
    <property type="entry name" value="Polysacc_synt"/>
    <property type="match status" value="1"/>
</dbReference>
<evidence type="ECO:0000256" key="2">
    <source>
        <dbReference type="ARBA" id="ARBA00022475"/>
    </source>
</evidence>
<evidence type="ECO:0000256" key="3">
    <source>
        <dbReference type="ARBA" id="ARBA00022692"/>
    </source>
</evidence>
<sequence length="532" mass="55607">MSERTDGKASGADLSEAARGGAIGLVGSIVSAAAGFALTIVVARLLGPVQAGVFFTAVALFMILSEATELGADTALVRTAARLRALGRVGELRRVLFFALVPVVVVSVAVAAALYFAAPWLARLLADPAQHADAVLMLHIIAPFLAVSAARSVALAGTRGLGDVATFTVINNIFMPGARPVLALAFAALGYGAGAVMFAWSLPVGLAMVVAAFALWRLVRRAEAAPGPLTPYAPDEPSAVREFWVFSGPRGVAAVIEILIVWLGVLLVSAMASSHDAGIYATASRFITTGTLVVAAARIAVAPQLAAMLARREHREVEHLHAVTTGWIVAGSWPLYLALAVYGPFVLTMFGEDFRAGSLPLAILAVAMLLVMAAGNVQTVLLMGGKSSWSLLNKVVALIATVVLTFLLVPPFGIVGAAVAWGATMLIDTVLAAVQVRYRLGLGLGLRTIAWPAIWAVVWFGLVGVAIRWALGATALSFAAYLLVAGAGYGYVLWRRRAHLHADVLLDAVRRRRGRPGTAETAPDETTEKSTT</sequence>
<dbReference type="InterPro" id="IPR002797">
    <property type="entry name" value="Polysacc_synth"/>
</dbReference>
<feature type="transmembrane region" description="Helical" evidence="6">
    <location>
        <begin position="52"/>
        <end position="74"/>
    </location>
</feature>
<accession>A0ABT9QLP9</accession>
<dbReference type="PANTHER" id="PTHR30250">
    <property type="entry name" value="PST FAMILY PREDICTED COLANIC ACID TRANSPORTER"/>
    <property type="match status" value="1"/>
</dbReference>
<evidence type="ECO:0000256" key="5">
    <source>
        <dbReference type="ARBA" id="ARBA00023136"/>
    </source>
</evidence>
<dbReference type="InterPro" id="IPR050833">
    <property type="entry name" value="Poly_Biosynth_Transport"/>
</dbReference>